<evidence type="ECO:0000313" key="6">
    <source>
        <dbReference type="Proteomes" id="UP000663508"/>
    </source>
</evidence>
<dbReference type="GO" id="GO:0016887">
    <property type="term" value="F:ATP hydrolysis activity"/>
    <property type="evidence" value="ECO:0007669"/>
    <property type="project" value="InterPro"/>
</dbReference>
<feature type="domain" description="ABC transporter" evidence="4">
    <location>
        <begin position="18"/>
        <end position="248"/>
    </location>
</feature>
<dbReference type="GO" id="GO:0005524">
    <property type="term" value="F:ATP binding"/>
    <property type="evidence" value="ECO:0007669"/>
    <property type="project" value="UniProtKB-KW"/>
</dbReference>
<keyword evidence="1" id="KW-0813">Transport</keyword>
<evidence type="ECO:0000256" key="2">
    <source>
        <dbReference type="ARBA" id="ARBA00022741"/>
    </source>
</evidence>
<dbReference type="RefSeq" id="WP_207180285.1">
    <property type="nucleotide sequence ID" value="NZ_AP024145.1"/>
</dbReference>
<evidence type="ECO:0000259" key="4">
    <source>
        <dbReference type="PROSITE" id="PS50893"/>
    </source>
</evidence>
<proteinExistence type="predicted"/>
<accession>A0A8H8WZB4</accession>
<dbReference type="GO" id="GO:0005886">
    <property type="term" value="C:plasma membrane"/>
    <property type="evidence" value="ECO:0007669"/>
    <property type="project" value="TreeGrafter"/>
</dbReference>
<dbReference type="PROSITE" id="PS50893">
    <property type="entry name" value="ABC_TRANSPORTER_2"/>
    <property type="match status" value="1"/>
</dbReference>
<dbReference type="InterPro" id="IPR003439">
    <property type="entry name" value="ABC_transporter-like_ATP-bd"/>
</dbReference>
<dbReference type="Gene3D" id="3.40.50.300">
    <property type="entry name" value="P-loop containing nucleotide triphosphate hydrolases"/>
    <property type="match status" value="1"/>
</dbReference>
<evidence type="ECO:0000313" key="5">
    <source>
        <dbReference type="EMBL" id="BCM87180.1"/>
    </source>
</evidence>
<dbReference type="InterPro" id="IPR027417">
    <property type="entry name" value="P-loop_NTPase"/>
</dbReference>
<dbReference type="EMBL" id="AP024145">
    <property type="protein sequence ID" value="BCM87180.1"/>
    <property type="molecule type" value="Genomic_DNA"/>
</dbReference>
<dbReference type="PANTHER" id="PTHR45772:SF8">
    <property type="entry name" value="HIGH-AFFINITY BRANCHED-CHAIN AMINO ACID TRANSPORT ATP-BINDING PROTEIN"/>
    <property type="match status" value="1"/>
</dbReference>
<dbReference type="SMART" id="SM00382">
    <property type="entry name" value="AAA"/>
    <property type="match status" value="1"/>
</dbReference>
<gene>
    <name evidence="5" type="ORF">mvi_56410</name>
</gene>
<dbReference type="InterPro" id="IPR003593">
    <property type="entry name" value="AAA+_ATPase"/>
</dbReference>
<dbReference type="CDD" id="cd03219">
    <property type="entry name" value="ABC_Mj1267_LivG_branched"/>
    <property type="match status" value="1"/>
</dbReference>
<reference evidence="5" key="1">
    <citation type="submission" date="2020-11" db="EMBL/GenBank/DDBJ databases">
        <title>Complete genome sequence of a novel pathogenic Methylobacterium strain isolated from rice in Vietnam.</title>
        <authorList>
            <person name="Lai K."/>
            <person name="Okazaki S."/>
            <person name="Higashi K."/>
            <person name="Mori H."/>
            <person name="Toyoda A."/>
            <person name="Kurokawa K."/>
        </authorList>
    </citation>
    <scope>NUCLEOTIDE SEQUENCE</scope>
    <source>
        <strain evidence="5">VL1</strain>
    </source>
</reference>
<sequence>MTLPVPTGLNGAPLRPLIEARGVTMRFGGVTAVAGVDFTLGEVELRCLIGPNGAGKSTFFKILTGQLKPTEGRIALRGTDITGAEPHAIARLGVGIKTQVPNVFNGLSVHENVFVAASRRKSLARTRAIVDETLTRLGLTGIARREVGQLAHGQRQWVEIATVLAQEPELILLDEPAAGMTHEEVHRTAALIREINRTHALIVVEHDMPFIRMIAKTVTVFNQGRILVEDEVDAVLADRRVRDVYLGKQAA</sequence>
<dbReference type="InterPro" id="IPR051120">
    <property type="entry name" value="ABC_AA/LPS_Transport"/>
</dbReference>
<dbReference type="KEGG" id="mind:mvi_56410"/>
<evidence type="ECO:0000256" key="1">
    <source>
        <dbReference type="ARBA" id="ARBA00022448"/>
    </source>
</evidence>
<dbReference type="SUPFAM" id="SSF52540">
    <property type="entry name" value="P-loop containing nucleoside triphosphate hydrolases"/>
    <property type="match status" value="1"/>
</dbReference>
<dbReference type="AlphaFoldDB" id="A0A8H8WZB4"/>
<protein>
    <submittedName>
        <fullName evidence="5">ABC transporter ATP-binding protein</fullName>
    </submittedName>
</protein>
<dbReference type="PANTHER" id="PTHR45772">
    <property type="entry name" value="CONSERVED COMPONENT OF ABC TRANSPORTER FOR NATURAL AMINO ACIDS-RELATED"/>
    <property type="match status" value="1"/>
</dbReference>
<keyword evidence="2" id="KW-0547">Nucleotide-binding</keyword>
<dbReference type="Proteomes" id="UP000663508">
    <property type="component" value="Chromosome"/>
</dbReference>
<organism evidence="5 6">
    <name type="scientific">Methylobacterium indicum</name>
    <dbReference type="NCBI Taxonomy" id="1775910"/>
    <lineage>
        <taxon>Bacteria</taxon>
        <taxon>Pseudomonadati</taxon>
        <taxon>Pseudomonadota</taxon>
        <taxon>Alphaproteobacteria</taxon>
        <taxon>Hyphomicrobiales</taxon>
        <taxon>Methylobacteriaceae</taxon>
        <taxon>Methylobacterium</taxon>
    </lineage>
</organism>
<evidence type="ECO:0000256" key="3">
    <source>
        <dbReference type="ARBA" id="ARBA00022840"/>
    </source>
</evidence>
<name>A0A8H8WZB4_9HYPH</name>
<keyword evidence="3 5" id="KW-0067">ATP-binding</keyword>
<dbReference type="Pfam" id="PF00005">
    <property type="entry name" value="ABC_tran"/>
    <property type="match status" value="1"/>
</dbReference>